<dbReference type="PROSITE" id="PS51349">
    <property type="entry name" value="FMN_HYDROXY_ACID_DH_2"/>
    <property type="match status" value="1"/>
</dbReference>
<keyword evidence="3" id="KW-0288">FMN</keyword>
<sequence>MSALHELEDLARPVLSAPAYAYISGGAGDGAAIARNRAAWGASLLRPQIGRQIPALHCGLSLLGTPLEMPVLIAPMAYQRLAHPDGEAGMARAAAAQGAGFVLSCQSTQPAEEIAPAPFWFQIYLQPDPEATQQLALRALNAGATALVVTMDAPLNGIRNREIAAGFRLPEDLRPVMLDALPPPVPQPPPAPTVAAILAQSSGWEGLAQLCARSTVPVLAKGVLTPEAARQAMACGCAGVIVSNHGGRVLEGLPATATALPAIRAALGQAPVLVDGGIRTGEDVFRARALGADAVLVGRPFFYALALEGAMGVARALRRLKDEFAVTMGLMGCARPEEIGPIHLWPMPA</sequence>
<dbReference type="InterPro" id="IPR013785">
    <property type="entry name" value="Aldolase_TIM"/>
</dbReference>
<dbReference type="PANTHER" id="PTHR10578">
    <property type="entry name" value="S -2-HYDROXY-ACID OXIDASE-RELATED"/>
    <property type="match status" value="1"/>
</dbReference>
<evidence type="ECO:0000256" key="3">
    <source>
        <dbReference type="ARBA" id="ARBA00022643"/>
    </source>
</evidence>
<evidence type="ECO:0000256" key="5">
    <source>
        <dbReference type="ARBA" id="ARBA00024042"/>
    </source>
</evidence>
<dbReference type="CDD" id="cd02809">
    <property type="entry name" value="alpha_hydroxyacid_oxid_FMN"/>
    <property type="match status" value="1"/>
</dbReference>
<keyword evidence="8" id="KW-1185">Reference proteome</keyword>
<dbReference type="PIRSF" id="PIRSF000138">
    <property type="entry name" value="Al-hdrx_acd_dh"/>
    <property type="match status" value="1"/>
</dbReference>
<dbReference type="InterPro" id="IPR037396">
    <property type="entry name" value="FMN_HAD"/>
</dbReference>
<comment type="cofactor">
    <cofactor evidence="1">
        <name>FMN</name>
        <dbReference type="ChEBI" id="CHEBI:58210"/>
    </cofactor>
</comment>
<dbReference type="EMBL" id="CP135446">
    <property type="protein sequence ID" value="WRY35962.1"/>
    <property type="molecule type" value="Genomic_DNA"/>
</dbReference>
<name>A0ABZ1E7Z2_9RHOB</name>
<comment type="similarity">
    <text evidence="5">Belongs to the FMN-dependent alpha-hydroxy acid dehydrogenase family.</text>
</comment>
<dbReference type="GO" id="GO:0016491">
    <property type="term" value="F:oxidoreductase activity"/>
    <property type="evidence" value="ECO:0007669"/>
    <property type="project" value="UniProtKB-KW"/>
</dbReference>
<dbReference type="Gene3D" id="3.20.20.70">
    <property type="entry name" value="Aldolase class I"/>
    <property type="match status" value="1"/>
</dbReference>
<gene>
    <name evidence="7" type="ORF">RPE78_17945</name>
</gene>
<dbReference type="InterPro" id="IPR000262">
    <property type="entry name" value="FMN-dep_DH"/>
</dbReference>
<dbReference type="Pfam" id="PF01070">
    <property type="entry name" value="FMN_dh"/>
    <property type="match status" value="1"/>
</dbReference>
<evidence type="ECO:0000313" key="8">
    <source>
        <dbReference type="Proteomes" id="UP001623290"/>
    </source>
</evidence>
<evidence type="ECO:0000256" key="2">
    <source>
        <dbReference type="ARBA" id="ARBA00022630"/>
    </source>
</evidence>
<feature type="domain" description="FMN hydroxy acid dehydrogenase" evidence="6">
    <location>
        <begin position="1"/>
        <end position="349"/>
    </location>
</feature>
<evidence type="ECO:0000256" key="1">
    <source>
        <dbReference type="ARBA" id="ARBA00001917"/>
    </source>
</evidence>
<evidence type="ECO:0000256" key="4">
    <source>
        <dbReference type="ARBA" id="ARBA00023002"/>
    </source>
</evidence>
<dbReference type="PANTHER" id="PTHR10578:SF107">
    <property type="entry name" value="2-HYDROXYACID OXIDASE 1"/>
    <property type="match status" value="1"/>
</dbReference>
<dbReference type="Proteomes" id="UP001623290">
    <property type="component" value="Plasmid unnamed3"/>
</dbReference>
<evidence type="ECO:0000259" key="6">
    <source>
        <dbReference type="PROSITE" id="PS51349"/>
    </source>
</evidence>
<keyword evidence="4 7" id="KW-0560">Oxidoreductase</keyword>
<evidence type="ECO:0000313" key="7">
    <source>
        <dbReference type="EMBL" id="WRY35962.1"/>
    </source>
</evidence>
<dbReference type="SUPFAM" id="SSF51395">
    <property type="entry name" value="FMN-linked oxidoreductases"/>
    <property type="match status" value="1"/>
</dbReference>
<accession>A0ABZ1E7Z2</accession>
<dbReference type="RefSeq" id="WP_330628287.1">
    <property type="nucleotide sequence ID" value="NZ_CP135446.1"/>
</dbReference>
<keyword evidence="2" id="KW-0285">Flavoprotein</keyword>
<dbReference type="InterPro" id="IPR012133">
    <property type="entry name" value="Alpha-hydoxy_acid_DH_FMN"/>
</dbReference>
<keyword evidence="7" id="KW-0614">Plasmid</keyword>
<organism evidence="7 8">
    <name type="scientific">Thioclava litoralis</name>
    <dbReference type="NCBI Taxonomy" id="3076557"/>
    <lineage>
        <taxon>Bacteria</taxon>
        <taxon>Pseudomonadati</taxon>
        <taxon>Pseudomonadota</taxon>
        <taxon>Alphaproteobacteria</taxon>
        <taxon>Rhodobacterales</taxon>
        <taxon>Paracoccaceae</taxon>
        <taxon>Thioclava</taxon>
    </lineage>
</organism>
<protein>
    <submittedName>
        <fullName evidence="7">Alpha-hydroxy acid oxidase</fullName>
        <ecNumber evidence="7">1.-.-.-</ecNumber>
    </submittedName>
</protein>
<proteinExistence type="inferred from homology"/>
<reference evidence="7 8" key="1">
    <citation type="submission" date="2023-09" db="EMBL/GenBank/DDBJ databases">
        <title>Thioclava shenzhenensis sp. nov., a multidrug resistant bacteria-antagonizing species isolated from coastal seawater.</title>
        <authorList>
            <person name="Long M."/>
        </authorList>
    </citation>
    <scope>NUCLEOTIDE SEQUENCE [LARGE SCALE GENOMIC DNA]</scope>
    <source>
        <strain evidence="7 8">FTW29</strain>
        <plasmid evidence="7 8">unnamed3</plasmid>
    </source>
</reference>
<dbReference type="EC" id="1.-.-.-" evidence="7"/>
<geneLocation type="plasmid" evidence="7 8">
    <name>unnamed3</name>
</geneLocation>